<reference evidence="1" key="1">
    <citation type="submission" date="2021-08" db="EMBL/GenBank/DDBJ databases">
        <title>Novel anaerobic bacterium isolated from sea squirt in East Sea, Republic of Korea.</title>
        <authorList>
            <person name="Nguyen T.H."/>
            <person name="Li Z."/>
            <person name="Lee Y.-J."/>
            <person name="Ko J."/>
            <person name="Kim S.-G."/>
        </authorList>
    </citation>
    <scope>NUCLEOTIDE SEQUENCE</scope>
    <source>
        <strain evidence="1">KCTC 25031</strain>
    </source>
</reference>
<dbReference type="EMBL" id="CP081303">
    <property type="protein sequence ID" value="QZE14016.1"/>
    <property type="molecule type" value="Genomic_DNA"/>
</dbReference>
<evidence type="ECO:0000313" key="1">
    <source>
        <dbReference type="EMBL" id="QZE14016.1"/>
    </source>
</evidence>
<accession>A0AC61NER8</accession>
<keyword evidence="2" id="KW-1185">Reference proteome</keyword>
<evidence type="ECO:0000313" key="2">
    <source>
        <dbReference type="Proteomes" id="UP000826212"/>
    </source>
</evidence>
<organism evidence="1 2">
    <name type="scientific">Halosquirtibacter laminarini</name>
    <dbReference type="NCBI Taxonomy" id="3374600"/>
    <lineage>
        <taxon>Bacteria</taxon>
        <taxon>Pseudomonadati</taxon>
        <taxon>Bacteroidota</taxon>
        <taxon>Bacteroidia</taxon>
        <taxon>Marinilabiliales</taxon>
        <taxon>Prolixibacteraceae</taxon>
        <taxon>Halosquirtibacter</taxon>
    </lineage>
</organism>
<gene>
    <name evidence="1" type="ORF">K4L44_16035</name>
</gene>
<name>A0AC61NER8_9BACT</name>
<proteinExistence type="predicted"/>
<dbReference type="Proteomes" id="UP000826212">
    <property type="component" value="Chromosome"/>
</dbReference>
<protein>
    <submittedName>
        <fullName evidence="1">Uncharacterized protein</fullName>
    </submittedName>
</protein>
<sequence length="172" mass="20383">MNMLPEEKQLLEERKKLREKAILNEMSRLKSKNTKLYRRSKIFMAISVLLVIVAGVVIYSFRMYLETSEQYKIPVNKQNKQVLEHQFAEVYFRIQIGAYLTRNNELLSGDSELVSVDEFIDDRYRYFIGKHKTLQQATLQAEALKEHGFQDAFIVPFKDKKPTDWKVVWSEL</sequence>